<dbReference type="GO" id="GO:0005829">
    <property type="term" value="C:cytosol"/>
    <property type="evidence" value="ECO:0007669"/>
    <property type="project" value="TreeGrafter"/>
</dbReference>
<proteinExistence type="predicted"/>
<dbReference type="InterPro" id="IPR037012">
    <property type="entry name" value="NanQ/TabA/YiaL_sf"/>
</dbReference>
<accession>A0A1R1ECB9</accession>
<dbReference type="STRING" id="297318.BK138_30245"/>
<dbReference type="PANTHER" id="PTHR34986">
    <property type="entry name" value="EVOLVED BETA-GALACTOSIDASE SUBUNIT BETA"/>
    <property type="match status" value="1"/>
</dbReference>
<dbReference type="RefSeq" id="WP_076175457.1">
    <property type="nucleotide sequence ID" value="NZ_MRTP01000014.1"/>
</dbReference>
<evidence type="ECO:0000313" key="2">
    <source>
        <dbReference type="Proteomes" id="UP000187172"/>
    </source>
</evidence>
<dbReference type="InterPro" id="IPR004375">
    <property type="entry name" value="NanQ/TabA/YiaL"/>
</dbReference>
<dbReference type="SUPFAM" id="SSF51197">
    <property type="entry name" value="Clavaminate synthase-like"/>
    <property type="match status" value="1"/>
</dbReference>
<reference evidence="1 2" key="1">
    <citation type="submission" date="2016-11" db="EMBL/GenBank/DDBJ databases">
        <title>Paenibacillus species isolates.</title>
        <authorList>
            <person name="Beno S.M."/>
        </authorList>
    </citation>
    <scope>NUCLEOTIDE SEQUENCE [LARGE SCALE GENOMIC DNA]</scope>
    <source>
        <strain evidence="1 2">FSL R5-0378</strain>
    </source>
</reference>
<organism evidence="1 2">
    <name type="scientific">Paenibacillus rhizosphaerae</name>
    <dbReference type="NCBI Taxonomy" id="297318"/>
    <lineage>
        <taxon>Bacteria</taxon>
        <taxon>Bacillati</taxon>
        <taxon>Bacillota</taxon>
        <taxon>Bacilli</taxon>
        <taxon>Bacillales</taxon>
        <taxon>Paenibacillaceae</taxon>
        <taxon>Paenibacillus</taxon>
    </lineage>
</organism>
<dbReference type="Gene3D" id="2.60.120.370">
    <property type="entry name" value="YhcH/YjgK/YiaL"/>
    <property type="match status" value="1"/>
</dbReference>
<name>A0A1R1ECB9_9BACL</name>
<dbReference type="NCBIfam" id="TIGR00022">
    <property type="entry name" value="YhcH/YjgK/YiaL family protein"/>
    <property type="match status" value="1"/>
</dbReference>
<dbReference type="Pfam" id="PF04074">
    <property type="entry name" value="DUF386"/>
    <property type="match status" value="1"/>
</dbReference>
<sequence>MIVGSLTHWPQERTYAHPVIRKAIDFLQTAEFSQLDNGKHPIWGQDMYALVSSIRTKPASQQPAEKHEVFLDIHYVIEGEETIGWQLQDDRAKPFECSPEEDYSLFTELDAESMIRLKPGMYAVLYPEDIHRPGLTEAEPSDVRKAVIKINRHLF</sequence>
<dbReference type="AlphaFoldDB" id="A0A1R1ECB9"/>
<gene>
    <name evidence="1" type="ORF">BK138_30245</name>
</gene>
<keyword evidence="2" id="KW-1185">Reference proteome</keyword>
<dbReference type="EMBL" id="MRTP01000014">
    <property type="protein sequence ID" value="OMF49473.1"/>
    <property type="molecule type" value="Genomic_DNA"/>
</dbReference>
<evidence type="ECO:0008006" key="3">
    <source>
        <dbReference type="Google" id="ProtNLM"/>
    </source>
</evidence>
<protein>
    <recommendedName>
        <fullName evidence="3">YhcH/YjgK/YiaL family protein</fullName>
    </recommendedName>
</protein>
<comment type="caution">
    <text evidence="1">The sequence shown here is derived from an EMBL/GenBank/DDBJ whole genome shotgun (WGS) entry which is preliminary data.</text>
</comment>
<dbReference type="Proteomes" id="UP000187172">
    <property type="component" value="Unassembled WGS sequence"/>
</dbReference>
<dbReference type="PANTHER" id="PTHR34986:SF1">
    <property type="entry name" value="PROTEIN YIAL"/>
    <property type="match status" value="1"/>
</dbReference>
<evidence type="ECO:0000313" key="1">
    <source>
        <dbReference type="EMBL" id="OMF49473.1"/>
    </source>
</evidence>